<dbReference type="InterPro" id="IPR014146">
    <property type="entry name" value="LigD_ligase_dom"/>
</dbReference>
<proteinExistence type="inferred from homology"/>
<dbReference type="NCBIfam" id="TIGR02779">
    <property type="entry name" value="NHEJ_ligase_lig"/>
    <property type="match status" value="1"/>
</dbReference>
<dbReference type="SUPFAM" id="SSF50249">
    <property type="entry name" value="Nucleic acid-binding proteins"/>
    <property type="match status" value="1"/>
</dbReference>
<dbReference type="InterPro" id="IPR012309">
    <property type="entry name" value="DNA_ligase_ATP-dep_C"/>
</dbReference>
<gene>
    <name evidence="7" type="ordered locus">NOCYR_3082</name>
</gene>
<dbReference type="EMBL" id="FO082843">
    <property type="protein sequence ID" value="CCF63848.1"/>
    <property type="molecule type" value="Genomic_DNA"/>
</dbReference>
<accession>H6RCA8</accession>
<dbReference type="PROSITE" id="PS50160">
    <property type="entry name" value="DNA_LIGASE_A3"/>
    <property type="match status" value="1"/>
</dbReference>
<dbReference type="GO" id="GO:0006281">
    <property type="term" value="P:DNA repair"/>
    <property type="evidence" value="ECO:0007669"/>
    <property type="project" value="InterPro"/>
</dbReference>
<dbReference type="GO" id="GO:0005524">
    <property type="term" value="F:ATP binding"/>
    <property type="evidence" value="ECO:0007669"/>
    <property type="project" value="InterPro"/>
</dbReference>
<dbReference type="Pfam" id="PF01068">
    <property type="entry name" value="DNA_ligase_A_M"/>
    <property type="match status" value="1"/>
</dbReference>
<dbReference type="Proteomes" id="UP000008190">
    <property type="component" value="Chromosome"/>
</dbReference>
<dbReference type="KEGG" id="ncy:NOCYR_3082"/>
<dbReference type="Gene3D" id="2.40.50.140">
    <property type="entry name" value="Nucleic acid-binding proteins"/>
    <property type="match status" value="1"/>
</dbReference>
<evidence type="ECO:0000259" key="6">
    <source>
        <dbReference type="PROSITE" id="PS50160"/>
    </source>
</evidence>
<dbReference type="HOGENOM" id="CLU_008325_4_0_11"/>
<dbReference type="Pfam" id="PF04679">
    <property type="entry name" value="DNA_ligase_A_C"/>
    <property type="match status" value="1"/>
</dbReference>
<sequence length="323" mass="35249">MTVVAVPAPMLAVAGRPPDDADWAVEMKWDGVRAIVVCRGGECRLYSRNQRDITGSYPELAGALGAVAGGRELVLDGEIIAQTATGAPSFALLQRRMHVVRPTKQLIAAVPVQLHLFDILADGGDSLTGLPYLRRRDRLQELDFTEAPVRTPPHWLDVDAEHLMAAARDNHLEGIVSKRIDSTYQPGRRSPAWIKTPLRKNTEAIVTGWTTGNGAMAPTFGSLILGANDPDGRLVYIGNVGTGFTAAVRRSLRTRLDTLARPDPPFPQPPPRSAVGTAHWVDPVLVGDIEYREYTGEGLRHPSWRGLRNDKTPDQVELPETVS</sequence>
<dbReference type="InterPro" id="IPR012310">
    <property type="entry name" value="DNA_ligase_ATP-dep_cent"/>
</dbReference>
<dbReference type="GO" id="GO:0003910">
    <property type="term" value="F:DNA ligase (ATP) activity"/>
    <property type="evidence" value="ECO:0007669"/>
    <property type="project" value="UniProtKB-EC"/>
</dbReference>
<dbReference type="PANTHER" id="PTHR45674">
    <property type="entry name" value="DNA LIGASE 1/3 FAMILY MEMBER"/>
    <property type="match status" value="1"/>
</dbReference>
<dbReference type="CDD" id="cd07906">
    <property type="entry name" value="Adenylation_DNA_ligase_LigD_LigC"/>
    <property type="match status" value="1"/>
</dbReference>
<dbReference type="SUPFAM" id="SSF56091">
    <property type="entry name" value="DNA ligase/mRNA capping enzyme, catalytic domain"/>
    <property type="match status" value="1"/>
</dbReference>
<dbReference type="Gene3D" id="3.30.1490.70">
    <property type="match status" value="1"/>
</dbReference>
<dbReference type="eggNOG" id="COG1793">
    <property type="taxonomic scope" value="Bacteria"/>
</dbReference>
<dbReference type="CDD" id="cd07971">
    <property type="entry name" value="OBF_DNA_ligase_LigD"/>
    <property type="match status" value="1"/>
</dbReference>
<dbReference type="GO" id="GO:0006310">
    <property type="term" value="P:DNA recombination"/>
    <property type="evidence" value="ECO:0007669"/>
    <property type="project" value="InterPro"/>
</dbReference>
<feature type="region of interest" description="Disordered" evidence="5">
    <location>
        <begin position="299"/>
        <end position="323"/>
    </location>
</feature>
<name>H6RCA8_NOCCG</name>
<evidence type="ECO:0000256" key="5">
    <source>
        <dbReference type="SAM" id="MobiDB-lite"/>
    </source>
</evidence>
<dbReference type="STRING" id="1127134.NOCYR_3082"/>
<dbReference type="PROSITE" id="PS00697">
    <property type="entry name" value="DNA_LIGASE_A1"/>
    <property type="match status" value="1"/>
</dbReference>
<protein>
    <recommendedName>
        <fullName evidence="2">DNA ligase (ATP)</fullName>
        <ecNumber evidence="2">6.5.1.1</ecNumber>
    </recommendedName>
</protein>
<dbReference type="InterPro" id="IPR050191">
    <property type="entry name" value="ATP-dep_DNA_ligase"/>
</dbReference>
<keyword evidence="3 7" id="KW-0436">Ligase</keyword>
<reference evidence="7 8" key="1">
    <citation type="journal article" date="2012" name="J. Bacteriol.">
        <title>Genome sequence of the human- and animal-pathogenic strain Nocardia cyriacigeorgica GUH-2.</title>
        <authorList>
            <person name="Zoropogui A."/>
            <person name="Pujic P."/>
            <person name="Normand P."/>
            <person name="Barbe V."/>
            <person name="Beaman B."/>
            <person name="Beaman L."/>
            <person name="Boiron P."/>
            <person name="Colinon C."/>
            <person name="Deredjian A."/>
            <person name="Graindorge A."/>
            <person name="Mangenot S."/>
            <person name="Nazaret S."/>
            <person name="Neto M."/>
            <person name="Petit S."/>
            <person name="Roche D."/>
            <person name="Vallenet D."/>
            <person name="Rodriguez-Nava V."/>
            <person name="Richard Y."/>
            <person name="Cournoyer B."/>
            <person name="Blaha D."/>
        </authorList>
    </citation>
    <scope>NUCLEOTIDE SEQUENCE [LARGE SCALE GENOMIC DNA]</scope>
    <source>
        <strain evidence="7 8">GUH-2</strain>
    </source>
</reference>
<dbReference type="AlphaFoldDB" id="H6RCA8"/>
<organism evidence="7 8">
    <name type="scientific">Nocardia cyriacigeorgica (strain GUH-2)</name>
    <dbReference type="NCBI Taxonomy" id="1127134"/>
    <lineage>
        <taxon>Bacteria</taxon>
        <taxon>Bacillati</taxon>
        <taxon>Actinomycetota</taxon>
        <taxon>Actinomycetes</taxon>
        <taxon>Mycobacteriales</taxon>
        <taxon>Nocardiaceae</taxon>
        <taxon>Nocardia</taxon>
    </lineage>
</organism>
<dbReference type="Gene3D" id="3.30.470.30">
    <property type="entry name" value="DNA ligase/mRNA capping enzyme"/>
    <property type="match status" value="1"/>
</dbReference>
<comment type="similarity">
    <text evidence="1">Belongs to the ATP-dependent DNA ligase family.</text>
</comment>
<dbReference type="EC" id="6.5.1.1" evidence="2"/>
<evidence type="ECO:0000313" key="8">
    <source>
        <dbReference type="Proteomes" id="UP000008190"/>
    </source>
</evidence>
<dbReference type="InterPro" id="IPR012340">
    <property type="entry name" value="NA-bd_OB-fold"/>
</dbReference>
<evidence type="ECO:0000256" key="3">
    <source>
        <dbReference type="ARBA" id="ARBA00022598"/>
    </source>
</evidence>
<evidence type="ECO:0000256" key="2">
    <source>
        <dbReference type="ARBA" id="ARBA00012727"/>
    </source>
</evidence>
<feature type="domain" description="ATP-dependent DNA ligase family profile" evidence="6">
    <location>
        <begin position="110"/>
        <end position="229"/>
    </location>
</feature>
<evidence type="ECO:0000256" key="1">
    <source>
        <dbReference type="ARBA" id="ARBA00007572"/>
    </source>
</evidence>
<dbReference type="PANTHER" id="PTHR45674:SF4">
    <property type="entry name" value="DNA LIGASE 1"/>
    <property type="match status" value="1"/>
</dbReference>
<dbReference type="InterPro" id="IPR016059">
    <property type="entry name" value="DNA_ligase_ATP-dep_CS"/>
</dbReference>
<keyword evidence="8" id="KW-1185">Reference proteome</keyword>
<evidence type="ECO:0000313" key="7">
    <source>
        <dbReference type="EMBL" id="CCF63848.1"/>
    </source>
</evidence>
<comment type="catalytic activity">
    <reaction evidence="4">
        <text>ATP + (deoxyribonucleotide)n-3'-hydroxyl + 5'-phospho-(deoxyribonucleotide)m = (deoxyribonucleotide)n+m + AMP + diphosphate.</text>
        <dbReference type="EC" id="6.5.1.1"/>
    </reaction>
</comment>
<evidence type="ECO:0000256" key="4">
    <source>
        <dbReference type="ARBA" id="ARBA00034003"/>
    </source>
</evidence>